<gene>
    <name evidence="2" type="ORF">EHQ83_07660</name>
</gene>
<dbReference type="InterPro" id="IPR025597">
    <property type="entry name" value="DUF4345"/>
</dbReference>
<dbReference type="AlphaFoldDB" id="A0A6N4QS13"/>
<organism evidence="2 3">
    <name type="scientific">Leptospira yasudae</name>
    <dbReference type="NCBI Taxonomy" id="2202201"/>
    <lineage>
        <taxon>Bacteria</taxon>
        <taxon>Pseudomonadati</taxon>
        <taxon>Spirochaetota</taxon>
        <taxon>Spirochaetia</taxon>
        <taxon>Leptospirales</taxon>
        <taxon>Leptospiraceae</taxon>
        <taxon>Leptospira</taxon>
    </lineage>
</organism>
<comment type="caution">
    <text evidence="2">The sequence shown here is derived from an EMBL/GenBank/DDBJ whole genome shotgun (WGS) entry which is preliminary data.</text>
</comment>
<keyword evidence="1" id="KW-0472">Membrane</keyword>
<dbReference type="Proteomes" id="UP000297613">
    <property type="component" value="Unassembled WGS sequence"/>
</dbReference>
<reference evidence="2 3" key="1">
    <citation type="journal article" date="2019" name="PLoS Negl. Trop. Dis.">
        <title>Revisiting the worldwide diversity of Leptospira species in the environment.</title>
        <authorList>
            <person name="Vincent A.T."/>
            <person name="Schiettekatte O."/>
            <person name="Bourhy P."/>
            <person name="Veyrier F.J."/>
            <person name="Picardeau M."/>
        </authorList>
    </citation>
    <scope>NUCLEOTIDE SEQUENCE [LARGE SCALE GENOMIC DNA]</scope>
    <source>
        <strain evidence="2 3">201702445</strain>
    </source>
</reference>
<evidence type="ECO:0000256" key="1">
    <source>
        <dbReference type="SAM" id="Phobius"/>
    </source>
</evidence>
<keyword evidence="1" id="KW-1133">Transmembrane helix</keyword>
<name>A0A6N4QS13_9LEPT</name>
<feature type="transmembrane region" description="Helical" evidence="1">
    <location>
        <begin position="20"/>
        <end position="45"/>
    </location>
</feature>
<feature type="transmembrane region" description="Helical" evidence="1">
    <location>
        <begin position="65"/>
        <end position="84"/>
    </location>
</feature>
<sequence>MQTNSLSMQRSAEGDRLLELFSKIFIALNAAVYAGFTIGFFLVPIRLASMIGIEIKSSAALADFRAMYGGLCLGVGVVLLFGLFKEEWRKASILLAITTASGLFLGRIYTLFLDGPGNEYIYLSMATEVGATVIGAWILQRSSK</sequence>
<feature type="transmembrane region" description="Helical" evidence="1">
    <location>
        <begin position="91"/>
        <end position="109"/>
    </location>
</feature>
<evidence type="ECO:0000313" key="3">
    <source>
        <dbReference type="Proteomes" id="UP000297613"/>
    </source>
</evidence>
<protein>
    <submittedName>
        <fullName evidence="2">DUF4345 domain-containing protein</fullName>
    </submittedName>
</protein>
<dbReference type="EMBL" id="RQGM01000028">
    <property type="protein sequence ID" value="TGL85713.1"/>
    <property type="molecule type" value="Genomic_DNA"/>
</dbReference>
<dbReference type="Pfam" id="PF14248">
    <property type="entry name" value="DUF4345"/>
    <property type="match status" value="1"/>
</dbReference>
<keyword evidence="1" id="KW-0812">Transmembrane</keyword>
<accession>A0A6N4QS13</accession>
<dbReference type="RefSeq" id="WP_135569229.1">
    <property type="nucleotide sequence ID" value="NZ_RQGK01000008.1"/>
</dbReference>
<evidence type="ECO:0000313" key="2">
    <source>
        <dbReference type="EMBL" id="TGL85713.1"/>
    </source>
</evidence>
<feature type="transmembrane region" description="Helical" evidence="1">
    <location>
        <begin position="121"/>
        <end position="139"/>
    </location>
</feature>
<proteinExistence type="predicted"/>